<dbReference type="RefSeq" id="WP_246916250.1">
    <property type="nucleotide sequence ID" value="NZ_CP090145.1"/>
</dbReference>
<keyword evidence="3" id="KW-1185">Reference proteome</keyword>
<sequence>MKKNLFALLFTVVTTFSFAQNFTDLNDYPLSNVEDYKNAETKVVECATYLFSTPVKKDDLNRLSATQFILKWMEGSDYTFNIDSKMTELTDGNTDLFGMYLAGMSKVVIESPNKKLNDDEIRSEVTNMLVAYCKDASNNVKATKKLKQLMRE</sequence>
<proteinExistence type="predicted"/>
<feature type="chain" id="PRO_5045110386" evidence="1">
    <location>
        <begin position="20"/>
        <end position="152"/>
    </location>
</feature>
<protein>
    <submittedName>
        <fullName evidence="2">Uncharacterized protein</fullName>
    </submittedName>
</protein>
<accession>A0ABY4HLI3</accession>
<evidence type="ECO:0000256" key="1">
    <source>
        <dbReference type="SAM" id="SignalP"/>
    </source>
</evidence>
<organism evidence="2 3">
    <name type="scientific">Flavobacterium sediminilitoris</name>
    <dbReference type="NCBI Taxonomy" id="2024526"/>
    <lineage>
        <taxon>Bacteria</taxon>
        <taxon>Pseudomonadati</taxon>
        <taxon>Bacteroidota</taxon>
        <taxon>Flavobacteriia</taxon>
        <taxon>Flavobacteriales</taxon>
        <taxon>Flavobacteriaceae</taxon>
        <taxon>Flavobacterium</taxon>
    </lineage>
</organism>
<gene>
    <name evidence="2" type="ORF">LXD69_16995</name>
</gene>
<feature type="signal peptide" evidence="1">
    <location>
        <begin position="1"/>
        <end position="19"/>
    </location>
</feature>
<dbReference type="EMBL" id="CP090145">
    <property type="protein sequence ID" value="UOX33717.1"/>
    <property type="molecule type" value="Genomic_DNA"/>
</dbReference>
<reference evidence="2" key="2">
    <citation type="submission" date="2022-04" db="EMBL/GenBank/DDBJ databases">
        <title>Complete Genome Sequence of Flavobacterium sediminilitoris YSM-43, Isolated from a Tidal Sediment.</title>
        <authorList>
            <person name="Lee P.A."/>
        </authorList>
    </citation>
    <scope>NUCLEOTIDE SEQUENCE</scope>
    <source>
        <strain evidence="2">YSM-43</strain>
    </source>
</reference>
<keyword evidence="1" id="KW-0732">Signal</keyword>
<evidence type="ECO:0000313" key="3">
    <source>
        <dbReference type="Proteomes" id="UP000830454"/>
    </source>
</evidence>
<name>A0ABY4HLI3_9FLAO</name>
<reference evidence="2" key="1">
    <citation type="submission" date="2021-12" db="EMBL/GenBank/DDBJ databases">
        <authorList>
            <person name="Cha I.-T."/>
            <person name="Lee K.-E."/>
            <person name="Park S.-J."/>
        </authorList>
    </citation>
    <scope>NUCLEOTIDE SEQUENCE</scope>
    <source>
        <strain evidence="2">YSM-43</strain>
    </source>
</reference>
<evidence type="ECO:0000313" key="2">
    <source>
        <dbReference type="EMBL" id="UOX33717.1"/>
    </source>
</evidence>
<dbReference type="Proteomes" id="UP000830454">
    <property type="component" value="Chromosome"/>
</dbReference>